<reference evidence="6" key="1">
    <citation type="submission" date="2016-01" db="EMBL/GenBank/DDBJ databases">
        <authorList>
            <person name="Peeters Charlotte."/>
        </authorList>
    </citation>
    <scope>NUCLEOTIDE SEQUENCE</scope>
    <source>
        <strain evidence="6">LMG 22936</strain>
    </source>
</reference>
<accession>A0A158KH26</accession>
<gene>
    <name evidence="6" type="ORF">AWB66_06242</name>
</gene>
<dbReference type="Pfam" id="PF00126">
    <property type="entry name" value="HTH_1"/>
    <property type="match status" value="1"/>
</dbReference>
<name>A0A158KH26_9BURK</name>
<dbReference type="GO" id="GO:0003677">
    <property type="term" value="F:DNA binding"/>
    <property type="evidence" value="ECO:0007669"/>
    <property type="project" value="UniProtKB-KW"/>
</dbReference>
<comment type="similarity">
    <text evidence="1">Belongs to the LysR transcriptional regulatory family.</text>
</comment>
<dbReference type="Gene3D" id="1.10.10.10">
    <property type="entry name" value="Winged helix-like DNA-binding domain superfamily/Winged helix DNA-binding domain"/>
    <property type="match status" value="1"/>
</dbReference>
<dbReference type="InterPro" id="IPR036390">
    <property type="entry name" value="WH_DNA-bd_sf"/>
</dbReference>
<dbReference type="AlphaFoldDB" id="A0A158KH26"/>
<dbReference type="Pfam" id="PF03466">
    <property type="entry name" value="LysR_substrate"/>
    <property type="match status" value="1"/>
</dbReference>
<keyword evidence="7" id="KW-1185">Reference proteome</keyword>
<dbReference type="Gene3D" id="3.40.190.290">
    <property type="match status" value="1"/>
</dbReference>
<dbReference type="SUPFAM" id="SSF53850">
    <property type="entry name" value="Periplasmic binding protein-like II"/>
    <property type="match status" value="1"/>
</dbReference>
<dbReference type="GO" id="GO:0003700">
    <property type="term" value="F:DNA-binding transcription factor activity"/>
    <property type="evidence" value="ECO:0007669"/>
    <property type="project" value="InterPro"/>
</dbReference>
<evidence type="ECO:0000256" key="2">
    <source>
        <dbReference type="ARBA" id="ARBA00023015"/>
    </source>
</evidence>
<dbReference type="Proteomes" id="UP000054717">
    <property type="component" value="Unassembled WGS sequence"/>
</dbReference>
<proteinExistence type="inferred from homology"/>
<evidence type="ECO:0000313" key="7">
    <source>
        <dbReference type="Proteomes" id="UP000054717"/>
    </source>
</evidence>
<keyword evidence="3" id="KW-0238">DNA-binding</keyword>
<dbReference type="InterPro" id="IPR050950">
    <property type="entry name" value="HTH-type_LysR_regulators"/>
</dbReference>
<dbReference type="STRING" id="326475.AWB66_06242"/>
<keyword evidence="2" id="KW-0805">Transcription regulation</keyword>
<dbReference type="PANTHER" id="PTHR30419">
    <property type="entry name" value="HTH-TYPE TRANSCRIPTIONAL REGULATOR YBHD"/>
    <property type="match status" value="1"/>
</dbReference>
<evidence type="ECO:0000313" key="6">
    <source>
        <dbReference type="EMBL" id="SAL80407.1"/>
    </source>
</evidence>
<feature type="domain" description="HTH lysR-type" evidence="5">
    <location>
        <begin position="27"/>
        <end position="84"/>
    </location>
</feature>
<dbReference type="InterPro" id="IPR036388">
    <property type="entry name" value="WH-like_DNA-bd_sf"/>
</dbReference>
<dbReference type="InterPro" id="IPR000847">
    <property type="entry name" value="LysR_HTH_N"/>
</dbReference>
<dbReference type="PROSITE" id="PS50931">
    <property type="entry name" value="HTH_LYSR"/>
    <property type="match status" value="1"/>
</dbReference>
<dbReference type="InterPro" id="IPR005119">
    <property type="entry name" value="LysR_subst-bd"/>
</dbReference>
<dbReference type="GO" id="GO:0005829">
    <property type="term" value="C:cytosol"/>
    <property type="evidence" value="ECO:0007669"/>
    <property type="project" value="TreeGrafter"/>
</dbReference>
<dbReference type="SUPFAM" id="SSF46785">
    <property type="entry name" value="Winged helix' DNA-binding domain"/>
    <property type="match status" value="1"/>
</dbReference>
<evidence type="ECO:0000256" key="4">
    <source>
        <dbReference type="ARBA" id="ARBA00023163"/>
    </source>
</evidence>
<organism evidence="6 7">
    <name type="scientific">Caballeronia telluris</name>
    <dbReference type="NCBI Taxonomy" id="326475"/>
    <lineage>
        <taxon>Bacteria</taxon>
        <taxon>Pseudomonadati</taxon>
        <taxon>Pseudomonadota</taxon>
        <taxon>Betaproteobacteria</taxon>
        <taxon>Burkholderiales</taxon>
        <taxon>Burkholderiaceae</taxon>
        <taxon>Caballeronia</taxon>
    </lineage>
</organism>
<dbReference type="EMBL" id="FCNZ02000068">
    <property type="protein sequence ID" value="SAL80407.1"/>
    <property type="molecule type" value="Genomic_DNA"/>
</dbReference>
<sequence length="325" mass="36124">MYIEIFPSPDSFFYLPMKTVQTLLSRLRMKQLQLLIALDEHKSLHKAAVVLSITQSAASKALHELETMLDAALFERSASGMIPNQFGRRVIEYARLLTTDLTQLCHDITDIKAGRGGRLAIGAIMGAIPAHVVPALDALHAELPDVTIEIVEDTSARMLTQLDEGRLDLVIGRSAVSAHPDRYRYVKLAEEPLSVVVGYRDAARSHRKIRMRDLAHCRWVTYPAKMPLRELLERELDLAGIDMPVNTVSTASTFVTVALLNQGRDLVSLLPTDIAEMFARHKMLRILPVEMRSPSQTFGVVTRLGSVLSPMAERLIELLKNGAGK</sequence>
<protein>
    <submittedName>
        <fullName evidence="6">LysR family transcriptional regulator</fullName>
    </submittedName>
</protein>
<evidence type="ECO:0000259" key="5">
    <source>
        <dbReference type="PROSITE" id="PS50931"/>
    </source>
</evidence>
<evidence type="ECO:0000256" key="3">
    <source>
        <dbReference type="ARBA" id="ARBA00023125"/>
    </source>
</evidence>
<keyword evidence="4" id="KW-0804">Transcription</keyword>
<comment type="caution">
    <text evidence="6">The sequence shown here is derived from an EMBL/GenBank/DDBJ whole genome shotgun (WGS) entry which is preliminary data.</text>
</comment>
<evidence type="ECO:0000256" key="1">
    <source>
        <dbReference type="ARBA" id="ARBA00009437"/>
    </source>
</evidence>
<dbReference type="PANTHER" id="PTHR30419:SF8">
    <property type="entry name" value="NITROGEN ASSIMILATION TRANSCRIPTIONAL ACTIVATOR-RELATED"/>
    <property type="match status" value="1"/>
</dbReference>